<reference evidence="6" key="2">
    <citation type="submission" date="2025-09" db="UniProtKB">
        <authorList>
            <consortium name="Ensembl"/>
        </authorList>
    </citation>
    <scope>IDENTIFICATION</scope>
</reference>
<dbReference type="InterPro" id="IPR001377">
    <property type="entry name" value="Ribosomal_eS6"/>
</dbReference>
<evidence type="ECO:0000313" key="6">
    <source>
        <dbReference type="Ensembl" id="ENSPCOP00000007667.1"/>
    </source>
</evidence>
<dbReference type="SMART" id="SM01405">
    <property type="entry name" value="Ribosomal_S6e"/>
    <property type="match status" value="1"/>
</dbReference>
<dbReference type="Proteomes" id="UP000233160">
    <property type="component" value="Unassembled WGS sequence"/>
</dbReference>
<protein>
    <recommendedName>
        <fullName evidence="4">Small ribosomal subunit protein eS6</fullName>
    </recommendedName>
    <alternativeName>
        <fullName evidence="5">40S ribosomal protein S6</fullName>
    </alternativeName>
</protein>
<evidence type="ECO:0000256" key="5">
    <source>
        <dbReference type="ARBA" id="ARBA00035403"/>
    </source>
</evidence>
<comment type="similarity">
    <text evidence="1">Belongs to the eukaryotic ribosomal protein eS6 family.</text>
</comment>
<keyword evidence="7" id="KW-1185">Reference proteome</keyword>
<dbReference type="GO" id="GO:0005840">
    <property type="term" value="C:ribosome"/>
    <property type="evidence" value="ECO:0007669"/>
    <property type="project" value="UniProtKB-KW"/>
</dbReference>
<evidence type="ECO:0000313" key="7">
    <source>
        <dbReference type="Proteomes" id="UP000233160"/>
    </source>
</evidence>
<evidence type="ECO:0000256" key="2">
    <source>
        <dbReference type="ARBA" id="ARBA00022980"/>
    </source>
</evidence>
<dbReference type="GO" id="GO:1990904">
    <property type="term" value="C:ribonucleoprotein complex"/>
    <property type="evidence" value="ECO:0007669"/>
    <property type="project" value="UniProtKB-KW"/>
</dbReference>
<dbReference type="GO" id="GO:0003735">
    <property type="term" value="F:structural constituent of ribosome"/>
    <property type="evidence" value="ECO:0007669"/>
    <property type="project" value="InterPro"/>
</dbReference>
<dbReference type="STRING" id="379532.ENSPCOP00000007667"/>
<sequence length="114" mass="13008">MKPNVSFAATGCQKLIDVDDEHKLRTFYEKHMATEVAANALGEEWKGYVDRISGGNDKQGFPMKQGVLTHARVPLLLSKGHCCHRPRRTGERKCKSRSQLGYCKKRREGYPWTD</sequence>
<dbReference type="Ensembl" id="ENSPCOT00000018213.1">
    <property type="protein sequence ID" value="ENSPCOP00000007667.1"/>
    <property type="gene ID" value="ENSPCOG00000015089.1"/>
</dbReference>
<organism evidence="6 7">
    <name type="scientific">Propithecus coquereli</name>
    <name type="common">Coquerel's sifaka</name>
    <name type="synonym">Propithecus verreauxi coquereli</name>
    <dbReference type="NCBI Taxonomy" id="379532"/>
    <lineage>
        <taxon>Eukaryota</taxon>
        <taxon>Metazoa</taxon>
        <taxon>Chordata</taxon>
        <taxon>Craniata</taxon>
        <taxon>Vertebrata</taxon>
        <taxon>Euteleostomi</taxon>
        <taxon>Mammalia</taxon>
        <taxon>Eutheria</taxon>
        <taxon>Euarchontoglires</taxon>
        <taxon>Primates</taxon>
        <taxon>Strepsirrhini</taxon>
        <taxon>Lemuriformes</taxon>
        <taxon>Indriidae</taxon>
        <taxon>Propithecus</taxon>
    </lineage>
</organism>
<evidence type="ECO:0000256" key="3">
    <source>
        <dbReference type="ARBA" id="ARBA00023274"/>
    </source>
</evidence>
<dbReference type="GeneTree" id="ENSGT00390000009819"/>
<name>A0A2K6F103_PROCO</name>
<dbReference type="InterPro" id="IPR018282">
    <property type="entry name" value="Ribosomal_eS6_CS"/>
</dbReference>
<keyword evidence="3" id="KW-0687">Ribonucleoprotein</keyword>
<evidence type="ECO:0000256" key="4">
    <source>
        <dbReference type="ARBA" id="ARBA00035278"/>
    </source>
</evidence>
<reference evidence="6" key="1">
    <citation type="submission" date="2025-08" db="UniProtKB">
        <authorList>
            <consortium name="Ensembl"/>
        </authorList>
    </citation>
    <scope>IDENTIFICATION</scope>
</reference>
<proteinExistence type="inferred from homology"/>
<dbReference type="Pfam" id="PF01092">
    <property type="entry name" value="Ribosomal_S6e"/>
    <property type="match status" value="1"/>
</dbReference>
<keyword evidence="2" id="KW-0689">Ribosomal protein</keyword>
<dbReference type="PANTHER" id="PTHR11502">
    <property type="entry name" value="40S RIBOSOMAL PROTEIN S6"/>
    <property type="match status" value="1"/>
</dbReference>
<accession>A0A2K6F103</accession>
<dbReference type="PROSITE" id="PS00578">
    <property type="entry name" value="RIBOSOMAL_S6E"/>
    <property type="match status" value="1"/>
</dbReference>
<dbReference type="GO" id="GO:0006412">
    <property type="term" value="P:translation"/>
    <property type="evidence" value="ECO:0007669"/>
    <property type="project" value="InterPro"/>
</dbReference>
<dbReference type="AlphaFoldDB" id="A0A2K6F103"/>
<evidence type="ECO:0000256" key="1">
    <source>
        <dbReference type="ARBA" id="ARBA00009312"/>
    </source>
</evidence>
<dbReference type="OMA" id="GEECKGY"/>